<dbReference type="RefSeq" id="WP_268077979.1">
    <property type="nucleotide sequence ID" value="NZ_CP106885.1"/>
</dbReference>
<dbReference type="SUPFAM" id="SSF52821">
    <property type="entry name" value="Rhodanese/Cell cycle control phosphatase"/>
    <property type="match status" value="1"/>
</dbReference>
<evidence type="ECO:0000259" key="1">
    <source>
        <dbReference type="PROSITE" id="PS50206"/>
    </source>
</evidence>
<keyword evidence="3" id="KW-1185">Reference proteome</keyword>
<dbReference type="InterPro" id="IPR036873">
    <property type="entry name" value="Rhodanese-like_dom_sf"/>
</dbReference>
<proteinExistence type="predicted"/>
<evidence type="ECO:0000313" key="3">
    <source>
        <dbReference type="Proteomes" id="UP001214170"/>
    </source>
</evidence>
<gene>
    <name evidence="2" type="ORF">P8T11_04980</name>
</gene>
<dbReference type="SMART" id="SM00450">
    <property type="entry name" value="RHOD"/>
    <property type="match status" value="1"/>
</dbReference>
<dbReference type="Proteomes" id="UP001214170">
    <property type="component" value="Chromosome"/>
</dbReference>
<protein>
    <submittedName>
        <fullName evidence="2">Rhodanese-like domain-containing protein</fullName>
    </submittedName>
</protein>
<name>A0ABY8GWI5_9BURK</name>
<dbReference type="Pfam" id="PF00581">
    <property type="entry name" value="Rhodanese"/>
    <property type="match status" value="1"/>
</dbReference>
<evidence type="ECO:0000313" key="2">
    <source>
        <dbReference type="EMBL" id="WFP09240.1"/>
    </source>
</evidence>
<dbReference type="InterPro" id="IPR001763">
    <property type="entry name" value="Rhodanese-like_dom"/>
</dbReference>
<organism evidence="2 3">
    <name type="scientific">Achromobacter spanius</name>
    <dbReference type="NCBI Taxonomy" id="217203"/>
    <lineage>
        <taxon>Bacteria</taxon>
        <taxon>Pseudomonadati</taxon>
        <taxon>Pseudomonadota</taxon>
        <taxon>Betaproteobacteria</taxon>
        <taxon>Burkholderiales</taxon>
        <taxon>Alcaligenaceae</taxon>
        <taxon>Achromobacter</taxon>
    </lineage>
</organism>
<sequence>MKQISDLAVQAQEAADAVGSVILDVRRRPVFKAATDQIAGSTWRDPAEVSQWLRELDPTIPTIVYCVHGHEVSQGVAMALNAGGIPVRYIQGGIEAWREAELPLQNKIEGAVE</sequence>
<dbReference type="EMBL" id="CP121261">
    <property type="protein sequence ID" value="WFP09240.1"/>
    <property type="molecule type" value="Genomic_DNA"/>
</dbReference>
<reference evidence="2 3" key="1">
    <citation type="submission" date="2023-03" db="EMBL/GenBank/DDBJ databases">
        <title>Achromobacter spanius LIG8.</title>
        <authorList>
            <person name="Shrestha S."/>
        </authorList>
    </citation>
    <scope>NUCLEOTIDE SEQUENCE [LARGE SCALE GENOMIC DNA]</scope>
    <source>
        <strain evidence="2 3">LIG8</strain>
    </source>
</reference>
<dbReference type="PROSITE" id="PS50206">
    <property type="entry name" value="RHODANESE_3"/>
    <property type="match status" value="1"/>
</dbReference>
<accession>A0ABY8GWI5</accession>
<feature type="domain" description="Rhodanese" evidence="1">
    <location>
        <begin position="16"/>
        <end position="106"/>
    </location>
</feature>
<dbReference type="Gene3D" id="3.40.250.10">
    <property type="entry name" value="Rhodanese-like domain"/>
    <property type="match status" value="1"/>
</dbReference>